<dbReference type="PANTHER" id="PTHR45138:SF9">
    <property type="entry name" value="DIGUANYLATE CYCLASE DGCM-RELATED"/>
    <property type="match status" value="1"/>
</dbReference>
<dbReference type="SUPFAM" id="SSF55073">
    <property type="entry name" value="Nucleotide cyclase"/>
    <property type="match status" value="1"/>
</dbReference>
<dbReference type="Gene3D" id="3.30.70.270">
    <property type="match status" value="1"/>
</dbReference>
<dbReference type="InterPro" id="IPR029787">
    <property type="entry name" value="Nucleotide_cyclase"/>
</dbReference>
<dbReference type="InterPro" id="IPR043128">
    <property type="entry name" value="Rev_trsase/Diguanyl_cyclase"/>
</dbReference>
<keyword evidence="4" id="KW-1185">Reference proteome</keyword>
<gene>
    <name evidence="3" type="ORF">HMPREF0202_01561</name>
</gene>
<dbReference type="GO" id="GO:0005886">
    <property type="term" value="C:plasma membrane"/>
    <property type="evidence" value="ECO:0007669"/>
    <property type="project" value="TreeGrafter"/>
</dbReference>
<evidence type="ECO:0000313" key="3">
    <source>
        <dbReference type="EMBL" id="ERT68538.1"/>
    </source>
</evidence>
<dbReference type="InterPro" id="IPR050469">
    <property type="entry name" value="Diguanylate_Cyclase"/>
</dbReference>
<reference evidence="3 4" key="1">
    <citation type="submission" date="2013-08" db="EMBL/GenBank/DDBJ databases">
        <authorList>
            <person name="Weinstock G."/>
            <person name="Sodergren E."/>
            <person name="Wylie T."/>
            <person name="Fulton L."/>
            <person name="Fulton R."/>
            <person name="Fronick C."/>
            <person name="O'Laughlin M."/>
            <person name="Godfrey J."/>
            <person name="Miner T."/>
            <person name="Herter B."/>
            <person name="Appelbaum E."/>
            <person name="Cordes M."/>
            <person name="Lek S."/>
            <person name="Wollam A."/>
            <person name="Pepin K.H."/>
            <person name="Palsikar V.B."/>
            <person name="Mitreva M."/>
            <person name="Wilson R.K."/>
        </authorList>
    </citation>
    <scope>NUCLEOTIDE SEQUENCE [LARGE SCALE GENOMIC DNA]</scope>
    <source>
        <strain evidence="3 4">ATCC BAA-474</strain>
    </source>
</reference>
<dbReference type="Pfam" id="PF00990">
    <property type="entry name" value="GGDEF"/>
    <property type="match status" value="1"/>
</dbReference>
<dbReference type="InterPro" id="IPR000160">
    <property type="entry name" value="GGDEF_dom"/>
</dbReference>
<keyword evidence="1" id="KW-0812">Transmembrane</keyword>
<evidence type="ECO:0000256" key="1">
    <source>
        <dbReference type="SAM" id="Phobius"/>
    </source>
</evidence>
<dbReference type="EMBL" id="AXZF01000059">
    <property type="protein sequence ID" value="ERT68538.1"/>
    <property type="molecule type" value="Genomic_DNA"/>
</dbReference>
<dbReference type="SUPFAM" id="SSF48452">
    <property type="entry name" value="TPR-like"/>
    <property type="match status" value="1"/>
</dbReference>
<dbReference type="RefSeq" id="WP_023051099.1">
    <property type="nucleotide sequence ID" value="NZ_CP173070.2"/>
</dbReference>
<keyword evidence="1" id="KW-1133">Transmembrane helix</keyword>
<dbReference type="GO" id="GO:1902201">
    <property type="term" value="P:negative regulation of bacterial-type flagellum-dependent cell motility"/>
    <property type="evidence" value="ECO:0007669"/>
    <property type="project" value="TreeGrafter"/>
</dbReference>
<dbReference type="STRING" id="1319815.HMPREF0202_01561"/>
<dbReference type="GO" id="GO:0052621">
    <property type="term" value="F:diguanylate cyclase activity"/>
    <property type="evidence" value="ECO:0007669"/>
    <property type="project" value="TreeGrafter"/>
</dbReference>
<feature type="domain" description="GGDEF" evidence="2">
    <location>
        <begin position="435"/>
        <end position="561"/>
    </location>
</feature>
<comment type="caution">
    <text evidence="3">The sequence shown here is derived from an EMBL/GenBank/DDBJ whole genome shotgun (WGS) entry which is preliminary data.</text>
</comment>
<dbReference type="PROSITE" id="PS50887">
    <property type="entry name" value="GGDEF"/>
    <property type="match status" value="1"/>
</dbReference>
<feature type="transmembrane region" description="Helical" evidence="1">
    <location>
        <begin position="6"/>
        <end position="24"/>
    </location>
</feature>
<dbReference type="CDD" id="cd01949">
    <property type="entry name" value="GGDEF"/>
    <property type="match status" value="1"/>
</dbReference>
<dbReference type="GO" id="GO:0043709">
    <property type="term" value="P:cell adhesion involved in single-species biofilm formation"/>
    <property type="evidence" value="ECO:0007669"/>
    <property type="project" value="TreeGrafter"/>
</dbReference>
<dbReference type="InterPro" id="IPR011990">
    <property type="entry name" value="TPR-like_helical_dom_sf"/>
</dbReference>
<protein>
    <recommendedName>
        <fullName evidence="2">GGDEF domain-containing protein</fullName>
    </recommendedName>
</protein>
<evidence type="ECO:0000313" key="4">
    <source>
        <dbReference type="Proteomes" id="UP000017081"/>
    </source>
</evidence>
<proteinExistence type="predicted"/>
<dbReference type="Proteomes" id="UP000017081">
    <property type="component" value="Unassembled WGS sequence"/>
</dbReference>
<dbReference type="AlphaFoldDB" id="U7VCL2"/>
<organism evidence="3 4">
    <name type="scientific">Cetobacterium somerae ATCC BAA-474</name>
    <dbReference type="NCBI Taxonomy" id="1319815"/>
    <lineage>
        <taxon>Bacteria</taxon>
        <taxon>Fusobacteriati</taxon>
        <taxon>Fusobacteriota</taxon>
        <taxon>Fusobacteriia</taxon>
        <taxon>Fusobacteriales</taxon>
        <taxon>Fusobacteriaceae</taxon>
        <taxon>Cetobacterium</taxon>
    </lineage>
</organism>
<dbReference type="SMART" id="SM00267">
    <property type="entry name" value="GGDEF"/>
    <property type="match status" value="1"/>
</dbReference>
<name>U7VCL2_9FUSO</name>
<dbReference type="HOGENOM" id="CLU_026981_0_0_0"/>
<accession>U7VCL2</accession>
<dbReference type="PANTHER" id="PTHR45138">
    <property type="entry name" value="REGULATORY COMPONENTS OF SENSORY TRANSDUCTION SYSTEM"/>
    <property type="match status" value="1"/>
</dbReference>
<evidence type="ECO:0000259" key="2">
    <source>
        <dbReference type="PROSITE" id="PS50887"/>
    </source>
</evidence>
<dbReference type="NCBIfam" id="TIGR00254">
    <property type="entry name" value="GGDEF"/>
    <property type="match status" value="1"/>
</dbReference>
<dbReference type="eggNOG" id="COG2199">
    <property type="taxonomic scope" value="Bacteria"/>
</dbReference>
<keyword evidence="1" id="KW-0472">Membrane</keyword>
<sequence>MTKKHWVAFSLAVILSIFFVRELWITINHGIFPVEFIELIDEEELNKKLTPLEREVLNNFKSIKPSNYNTKYSEIAESIRPILNNENGVELGSYILEKLIINENLNDKNKLYIFNKLRVLKARNHNLLDSIRYNLEYIKFAKYLDSTYDVDRGKMGLSIIISSLNGYEVSNNLLSEILEEKRDYKDYNQVKILALLNLAENYMRLDNQEKTIECLDKITQLSKIESEAYQNSLMIITNSIYSRIYSQLNKETEAFNYLKKTEENYKKNKKSYFIDEYMYYILAKEFYNLKFYVNNFSKSNIEEILESTQHKSDFRFLHDCYEFLFEYYKKIGDFENYDGLKKKYDQKINEINEINYRILSLYMIESIENGIKNRDYKILINRAIRMSGYIIILLFGVSYSFRKINLLYKSTMNDGLIKINNRKAFDKNLKRVEKREFFMLIFDIDNFKNLNDTYGHKFGDSVLKKIGEVLIKKEQNGISTYRIGGEEFAVIILEKFSNSSKAIEITEEIRKEIENLIWIRDVKVTISGGLSYKCNKIYEECDKLLYKAKKSGKNKILNNFK</sequence>